<dbReference type="Proteomes" id="UP000192902">
    <property type="component" value="Chromosome"/>
</dbReference>
<dbReference type="InterPro" id="IPR021353">
    <property type="entry name" value="DUF2972"/>
</dbReference>
<protein>
    <recommendedName>
        <fullName evidence="3">DUF2972 domain-containing protein</fullName>
    </recommendedName>
</protein>
<dbReference type="EMBL" id="CP020867">
    <property type="protein sequence ID" value="ARJ56884.1"/>
    <property type="molecule type" value="Genomic_DNA"/>
</dbReference>
<reference evidence="1 2" key="1">
    <citation type="submission" date="2017-04" db="EMBL/GenBank/DDBJ databases">
        <title>Complete genome sequence of the Campylobacter cuniculorum type strain LMG24588.</title>
        <authorList>
            <person name="Miller W.G."/>
            <person name="Yee E."/>
            <person name="Revez J."/>
            <person name="Bono J.L."/>
            <person name="Rossi M."/>
        </authorList>
    </citation>
    <scope>NUCLEOTIDE SEQUENCE [LARGE SCALE GENOMIC DNA]</scope>
    <source>
        <strain evidence="1 2">LMG 24588</strain>
    </source>
</reference>
<sequence length="643" mass="76757">MQKAHCAVLRIKDCLSYRLGQALIDYDKNGGGLCLLIKKLYHISKTHQRTQRLYKDFISLYPHLKYPALEQCSDYEEALRYKYHLSYLLGQALIKAHKSWYRGGYLKLYTSIKDARKIYKEFKQFIQDHQDFKLNNSSLILIFENKEFINDEEYKNYLTFLLQHLNPKQKQEFIKLLFSLPNSNSLLKEFKELFEEFKDYEALLVVLKHNISFHLQFINNNLTLIKEWLHSKEFKEKYLDTKHPYPSLLNPLKLDYESVDAELAWDMNVPLPDLYQFIFVLIHGAGTTSMTHFLRLCGVSLNRHWGNADFQYKQSYQMLLNNKNNYNAIIVSGSNFDGRRDKMIALCDKSCPVLCVVRDPISVFKHLFNHRTFSPSRDKYLLDKQPLRNFGLETPMQDLFDFEIYTRIKSLELSVQIQNHAKANFPESLCRINHFLNQASRIYYIPMENILPPKTYDTLLFLSKELGFNKPQRLVEFERRINSANYYSNAIFFPKIFKILNSHNNPIHLEITLEQNGKEKDFVECIKLFSQSIFLIDKIKARVYCLKEQFILLNEEKNLLDKVKSYLKEYFIKMEEFYREEETKLINEKDILEEFKKDKTPALIFKRQLDKEYAHLKQVHPDIVASWNYYNEFEKICEEFDKH</sequence>
<dbReference type="KEGG" id="ccun:CCUN_1295"/>
<proteinExistence type="predicted"/>
<dbReference type="Pfam" id="PF11186">
    <property type="entry name" value="DUF2972"/>
    <property type="match status" value="1"/>
</dbReference>
<dbReference type="AlphaFoldDB" id="A0A1W6BXS9"/>
<gene>
    <name evidence="1" type="ORF">CCUN_1295</name>
</gene>
<evidence type="ECO:0008006" key="3">
    <source>
        <dbReference type="Google" id="ProtNLM"/>
    </source>
</evidence>
<evidence type="ECO:0000313" key="2">
    <source>
        <dbReference type="Proteomes" id="UP000192902"/>
    </source>
</evidence>
<evidence type="ECO:0000313" key="1">
    <source>
        <dbReference type="EMBL" id="ARJ56884.1"/>
    </source>
</evidence>
<dbReference type="STRING" id="1121267.CCUN_1295"/>
<dbReference type="eggNOG" id="COG1216">
    <property type="taxonomic scope" value="Bacteria"/>
</dbReference>
<dbReference type="RefSeq" id="WP_164502911.1">
    <property type="nucleotide sequence ID" value="NZ_CP020867.1"/>
</dbReference>
<organism evidence="1 2">
    <name type="scientific">Campylobacter cuniculorum DSM 23162 = LMG 24588</name>
    <dbReference type="NCBI Taxonomy" id="1121267"/>
    <lineage>
        <taxon>Bacteria</taxon>
        <taxon>Pseudomonadati</taxon>
        <taxon>Campylobacterota</taxon>
        <taxon>Epsilonproteobacteria</taxon>
        <taxon>Campylobacterales</taxon>
        <taxon>Campylobacteraceae</taxon>
        <taxon>Campylobacter</taxon>
    </lineage>
</organism>
<name>A0A1W6BXS9_9BACT</name>
<accession>A0A1W6BXS9</accession>